<dbReference type="InterPro" id="IPR029028">
    <property type="entry name" value="Alpha/beta_knot_MTases"/>
</dbReference>
<keyword evidence="6 12" id="KW-0698">rRNA processing</keyword>
<comment type="catalytic activity">
    <reaction evidence="11 12">
        <text>uridine(1498) in 16S rRNA + S-adenosyl-L-methionine = N(3)-methyluridine(1498) in 16S rRNA + S-adenosyl-L-homocysteine + H(+)</text>
        <dbReference type="Rhea" id="RHEA:42920"/>
        <dbReference type="Rhea" id="RHEA-COMP:10283"/>
        <dbReference type="Rhea" id="RHEA-COMP:10284"/>
        <dbReference type="ChEBI" id="CHEBI:15378"/>
        <dbReference type="ChEBI" id="CHEBI:57856"/>
        <dbReference type="ChEBI" id="CHEBI:59789"/>
        <dbReference type="ChEBI" id="CHEBI:65315"/>
        <dbReference type="ChEBI" id="CHEBI:74502"/>
        <dbReference type="EC" id="2.1.1.193"/>
    </reaction>
</comment>
<dbReference type="NCBIfam" id="NF008692">
    <property type="entry name" value="PRK11713.1-5"/>
    <property type="match status" value="1"/>
</dbReference>
<gene>
    <name evidence="15" type="ORF">ACFOSU_20315</name>
</gene>
<evidence type="ECO:0000256" key="1">
    <source>
        <dbReference type="ARBA" id="ARBA00004496"/>
    </source>
</evidence>
<dbReference type="EC" id="2.1.1.193" evidence="3 12"/>
<evidence type="ECO:0000256" key="8">
    <source>
        <dbReference type="ARBA" id="ARBA00022679"/>
    </source>
</evidence>
<dbReference type="PIRSF" id="PIRSF015601">
    <property type="entry name" value="MTase_slr0722"/>
    <property type="match status" value="1"/>
</dbReference>
<reference evidence="16" key="1">
    <citation type="journal article" date="2019" name="Int. J. Syst. Evol. Microbiol.">
        <title>The Global Catalogue of Microorganisms (GCM) 10K type strain sequencing project: providing services to taxonomists for standard genome sequencing and annotation.</title>
        <authorList>
            <consortium name="The Broad Institute Genomics Platform"/>
            <consortium name="The Broad Institute Genome Sequencing Center for Infectious Disease"/>
            <person name="Wu L."/>
            <person name="Ma J."/>
        </authorList>
    </citation>
    <scope>NUCLEOTIDE SEQUENCE [LARGE SCALE GENOMIC DNA]</scope>
    <source>
        <strain evidence="16">KCTC 52640</strain>
    </source>
</reference>
<name>A0ABV7EWS7_9GAMM</name>
<dbReference type="EMBL" id="JBHRSS010000010">
    <property type="protein sequence ID" value="MFC3106225.1"/>
    <property type="molecule type" value="Genomic_DNA"/>
</dbReference>
<evidence type="ECO:0000256" key="10">
    <source>
        <dbReference type="ARBA" id="ARBA00025699"/>
    </source>
</evidence>
<dbReference type="Proteomes" id="UP001595462">
    <property type="component" value="Unassembled WGS sequence"/>
</dbReference>
<dbReference type="PANTHER" id="PTHR30027:SF3">
    <property type="entry name" value="16S RRNA (URACIL(1498)-N(3))-METHYLTRANSFERASE"/>
    <property type="match status" value="1"/>
</dbReference>
<evidence type="ECO:0000313" key="15">
    <source>
        <dbReference type="EMBL" id="MFC3106225.1"/>
    </source>
</evidence>
<feature type="domain" description="Ribosomal RNA small subunit methyltransferase E PUA-like" evidence="14">
    <location>
        <begin position="26"/>
        <end position="70"/>
    </location>
</feature>
<comment type="subcellular location">
    <subcellularLocation>
        <location evidence="1 12">Cytoplasm</location>
    </subcellularLocation>
</comment>
<evidence type="ECO:0000256" key="12">
    <source>
        <dbReference type="PIRNR" id="PIRNR015601"/>
    </source>
</evidence>
<evidence type="ECO:0000256" key="9">
    <source>
        <dbReference type="ARBA" id="ARBA00022691"/>
    </source>
</evidence>
<dbReference type="Pfam" id="PF20260">
    <property type="entry name" value="PUA_4"/>
    <property type="match status" value="1"/>
</dbReference>
<evidence type="ECO:0000256" key="6">
    <source>
        <dbReference type="ARBA" id="ARBA00022552"/>
    </source>
</evidence>
<keyword evidence="8 12" id="KW-0808">Transferase</keyword>
<proteinExistence type="inferred from homology"/>
<dbReference type="Gene3D" id="3.40.1280.10">
    <property type="match status" value="1"/>
</dbReference>
<dbReference type="GO" id="GO:0008168">
    <property type="term" value="F:methyltransferase activity"/>
    <property type="evidence" value="ECO:0007669"/>
    <property type="project" value="UniProtKB-KW"/>
</dbReference>
<comment type="similarity">
    <text evidence="2 12">Belongs to the RNA methyltransferase RsmE family.</text>
</comment>
<organism evidence="15 16">
    <name type="scientific">Salinisphaera aquimarina</name>
    <dbReference type="NCBI Taxonomy" id="2094031"/>
    <lineage>
        <taxon>Bacteria</taxon>
        <taxon>Pseudomonadati</taxon>
        <taxon>Pseudomonadota</taxon>
        <taxon>Gammaproteobacteria</taxon>
        <taxon>Salinisphaerales</taxon>
        <taxon>Salinisphaeraceae</taxon>
        <taxon>Salinisphaera</taxon>
    </lineage>
</organism>
<feature type="domain" description="Ribosomal RNA small subunit methyltransferase E methyltransferase" evidence="13">
    <location>
        <begin position="79"/>
        <end position="242"/>
    </location>
</feature>
<dbReference type="InterPro" id="IPR046887">
    <property type="entry name" value="RsmE_PUA-like"/>
</dbReference>
<dbReference type="RefSeq" id="WP_380691836.1">
    <property type="nucleotide sequence ID" value="NZ_JBHRSS010000010.1"/>
</dbReference>
<comment type="function">
    <text evidence="10 12">Specifically methylates the N3 position of the uracil ring of uridine 1498 (m3U1498) in 16S rRNA. Acts on the fully assembled 30S ribosomal subunit.</text>
</comment>
<dbReference type="SUPFAM" id="SSF88697">
    <property type="entry name" value="PUA domain-like"/>
    <property type="match status" value="1"/>
</dbReference>
<dbReference type="InterPro" id="IPR046886">
    <property type="entry name" value="RsmE_MTase_dom"/>
</dbReference>
<keyword evidence="16" id="KW-1185">Reference proteome</keyword>
<sequence>MARQKHTPRVYVDAPLAVGERLELPEAKRHHLATVLRLSADDDLTLFNGDGGEYAARVLEATRKRLVVAVETRHTPTRESALDLTLVQAVARGDRMDFALAKAVELGVRRIRPLFTARGQVRLDGERLAKKQAHWQAVAESAAEQSGRLVCPTVDPAVDMAQLLNEPAEPGETLRLMLAPEAARSLSKIAPAMRVALLIGPESGLSHDEIERAAAANWQALTLGPRILRTETAGMAAIAALQTAWGDLAG</sequence>
<evidence type="ECO:0000256" key="4">
    <source>
        <dbReference type="ARBA" id="ARBA00013673"/>
    </source>
</evidence>
<dbReference type="SUPFAM" id="SSF75217">
    <property type="entry name" value="alpha/beta knot"/>
    <property type="match status" value="1"/>
</dbReference>
<evidence type="ECO:0000256" key="2">
    <source>
        <dbReference type="ARBA" id="ARBA00005528"/>
    </source>
</evidence>
<comment type="caution">
    <text evidence="15">The sequence shown here is derived from an EMBL/GenBank/DDBJ whole genome shotgun (WGS) entry which is preliminary data.</text>
</comment>
<protein>
    <recommendedName>
        <fullName evidence="4 12">Ribosomal RNA small subunit methyltransferase E</fullName>
        <ecNumber evidence="3 12">2.1.1.193</ecNumber>
    </recommendedName>
</protein>
<evidence type="ECO:0000256" key="3">
    <source>
        <dbReference type="ARBA" id="ARBA00012328"/>
    </source>
</evidence>
<keyword evidence="5 12" id="KW-0963">Cytoplasm</keyword>
<evidence type="ECO:0000256" key="7">
    <source>
        <dbReference type="ARBA" id="ARBA00022603"/>
    </source>
</evidence>
<evidence type="ECO:0000256" key="11">
    <source>
        <dbReference type="ARBA" id="ARBA00047944"/>
    </source>
</evidence>
<dbReference type="GO" id="GO:0032259">
    <property type="term" value="P:methylation"/>
    <property type="evidence" value="ECO:0007669"/>
    <property type="project" value="UniProtKB-KW"/>
</dbReference>
<dbReference type="InterPro" id="IPR015947">
    <property type="entry name" value="PUA-like_sf"/>
</dbReference>
<keyword evidence="7 12" id="KW-0489">Methyltransferase</keyword>
<dbReference type="InterPro" id="IPR029026">
    <property type="entry name" value="tRNA_m1G_MTases_N"/>
</dbReference>
<dbReference type="InterPro" id="IPR006700">
    <property type="entry name" value="RsmE"/>
</dbReference>
<accession>A0ABV7EWS7</accession>
<dbReference type="NCBIfam" id="TIGR00046">
    <property type="entry name" value="RsmE family RNA methyltransferase"/>
    <property type="match status" value="1"/>
</dbReference>
<dbReference type="Pfam" id="PF04452">
    <property type="entry name" value="Methyltrans_RNA"/>
    <property type="match status" value="1"/>
</dbReference>
<evidence type="ECO:0000259" key="13">
    <source>
        <dbReference type="Pfam" id="PF04452"/>
    </source>
</evidence>
<evidence type="ECO:0000256" key="5">
    <source>
        <dbReference type="ARBA" id="ARBA00022490"/>
    </source>
</evidence>
<dbReference type="CDD" id="cd18084">
    <property type="entry name" value="RsmE-like"/>
    <property type="match status" value="1"/>
</dbReference>
<keyword evidence="9 12" id="KW-0949">S-adenosyl-L-methionine</keyword>
<dbReference type="PANTHER" id="PTHR30027">
    <property type="entry name" value="RIBOSOMAL RNA SMALL SUBUNIT METHYLTRANSFERASE E"/>
    <property type="match status" value="1"/>
</dbReference>
<evidence type="ECO:0000313" key="16">
    <source>
        <dbReference type="Proteomes" id="UP001595462"/>
    </source>
</evidence>
<evidence type="ECO:0000259" key="14">
    <source>
        <dbReference type="Pfam" id="PF20260"/>
    </source>
</evidence>
<dbReference type="Gene3D" id="2.40.240.20">
    <property type="entry name" value="Hypothetical PUA domain-like, domain 1"/>
    <property type="match status" value="1"/>
</dbReference>